<evidence type="ECO:0000256" key="1">
    <source>
        <dbReference type="SAM" id="MobiDB-lite"/>
    </source>
</evidence>
<keyword evidence="3" id="KW-1185">Reference proteome</keyword>
<protein>
    <submittedName>
        <fullName evidence="2">Uncharacterized protein</fullName>
    </submittedName>
</protein>
<reference evidence="2 3" key="1">
    <citation type="submission" date="2015-03" db="EMBL/GenBank/DDBJ databases">
        <title>Draft genome of the nematode, Opisthorchis viverrini.</title>
        <authorList>
            <person name="Mitreva M."/>
        </authorList>
    </citation>
    <scope>NUCLEOTIDE SEQUENCE [LARGE SCALE GENOMIC DNA]</scope>
    <source>
        <strain evidence="2">Khon Kaen</strain>
    </source>
</reference>
<dbReference type="Proteomes" id="UP000243686">
    <property type="component" value="Unassembled WGS sequence"/>
</dbReference>
<dbReference type="AlphaFoldDB" id="A0A1S8WR51"/>
<proteinExistence type="predicted"/>
<name>A0A1S8WR51_OPIVI</name>
<gene>
    <name evidence="2" type="ORF">X801_07193</name>
</gene>
<accession>A0A1S8WR51</accession>
<dbReference type="EMBL" id="KV896130">
    <property type="protein sequence ID" value="OON16976.1"/>
    <property type="molecule type" value="Genomic_DNA"/>
</dbReference>
<evidence type="ECO:0000313" key="2">
    <source>
        <dbReference type="EMBL" id="OON16976.1"/>
    </source>
</evidence>
<feature type="region of interest" description="Disordered" evidence="1">
    <location>
        <begin position="1"/>
        <end position="20"/>
    </location>
</feature>
<evidence type="ECO:0000313" key="3">
    <source>
        <dbReference type="Proteomes" id="UP000243686"/>
    </source>
</evidence>
<sequence length="87" mass="9973">MKCAESLVQPRPRPDRSLSPDSAAEYWAEARRLASYPNARIPDSTSLPAIERFDFPAPPSPAVVMIEKRKEFFWSIIHWLINFILSS</sequence>
<organism evidence="2 3">
    <name type="scientific">Opisthorchis viverrini</name>
    <name type="common">Southeast Asian liver fluke</name>
    <dbReference type="NCBI Taxonomy" id="6198"/>
    <lineage>
        <taxon>Eukaryota</taxon>
        <taxon>Metazoa</taxon>
        <taxon>Spiralia</taxon>
        <taxon>Lophotrochozoa</taxon>
        <taxon>Platyhelminthes</taxon>
        <taxon>Trematoda</taxon>
        <taxon>Digenea</taxon>
        <taxon>Opisthorchiida</taxon>
        <taxon>Opisthorchiata</taxon>
        <taxon>Opisthorchiidae</taxon>
        <taxon>Opisthorchis</taxon>
    </lineage>
</organism>